<evidence type="ECO:0000256" key="1">
    <source>
        <dbReference type="ARBA" id="ARBA00010926"/>
    </source>
</evidence>
<dbReference type="GO" id="GO:0009507">
    <property type="term" value="C:chloroplast"/>
    <property type="evidence" value="ECO:0007669"/>
    <property type="project" value="UniProtKB-ARBA"/>
</dbReference>
<protein>
    <recommendedName>
        <fullName evidence="2">Association with the SNF1 complex (ASC) domain-containing protein</fullName>
    </recommendedName>
</protein>
<feature type="domain" description="Association with the SNF1 complex (ASC)" evidence="2">
    <location>
        <begin position="165"/>
        <end position="255"/>
    </location>
</feature>
<dbReference type="SUPFAM" id="SSF160219">
    <property type="entry name" value="AMPKBI-like"/>
    <property type="match status" value="1"/>
</dbReference>
<dbReference type="InterPro" id="IPR032640">
    <property type="entry name" value="AMPK1_CBM"/>
</dbReference>
<dbReference type="SUPFAM" id="SSF81296">
    <property type="entry name" value="E set domains"/>
    <property type="match status" value="1"/>
</dbReference>
<dbReference type="Gene3D" id="2.60.40.10">
    <property type="entry name" value="Immunoglobulins"/>
    <property type="match status" value="1"/>
</dbReference>
<reference evidence="3" key="1">
    <citation type="submission" date="2023-04" db="EMBL/GenBank/DDBJ databases">
        <authorList>
            <person name="Vijverberg K."/>
            <person name="Xiong W."/>
            <person name="Schranz E."/>
        </authorList>
    </citation>
    <scope>NUCLEOTIDE SEQUENCE</scope>
</reference>
<keyword evidence="4" id="KW-1185">Reference proteome</keyword>
<dbReference type="InterPro" id="IPR014756">
    <property type="entry name" value="Ig_E-set"/>
</dbReference>
<evidence type="ECO:0000313" key="3">
    <source>
        <dbReference type="EMBL" id="CAI9303937.1"/>
    </source>
</evidence>
<dbReference type="InterPro" id="IPR013783">
    <property type="entry name" value="Ig-like_fold"/>
</dbReference>
<dbReference type="InterPro" id="IPR006828">
    <property type="entry name" value="ASC_dom"/>
</dbReference>
<evidence type="ECO:0000313" key="4">
    <source>
        <dbReference type="Proteomes" id="UP001177003"/>
    </source>
</evidence>
<dbReference type="Pfam" id="PF16561">
    <property type="entry name" value="AMPK1_CBM"/>
    <property type="match status" value="1"/>
</dbReference>
<gene>
    <name evidence="3" type="ORF">LSALG_LOCUS42348</name>
</gene>
<dbReference type="InterPro" id="IPR037256">
    <property type="entry name" value="ASC_dom_sf"/>
</dbReference>
<dbReference type="Proteomes" id="UP001177003">
    <property type="component" value="Chromosome 9"/>
</dbReference>
<dbReference type="EMBL" id="OX465085">
    <property type="protein sequence ID" value="CAI9303937.1"/>
    <property type="molecule type" value="Genomic_DNA"/>
</dbReference>
<sequence>MGNVSGREVKSKEFDQADYYMECGHRPAQVNSNNCYPTHMLHPPRASQFPMAIAPQSQRGEFNPDNNISIPAVIDWTHGGKHVAIEGSWDNWKTRELLEGSGTHFSILKVLNSGVYHYRFIVDGEWTYSPDLPHESDEFGNIYNVLDLKGYYNENVVSDQETEYPSSPISSYNNASFTLDDYSEKLPEMPPLLQHMPLNQASFSKNYEGVFQKPLSANLDHLYIKRDDSSQPVVALSSSQRFRSKFVTTVLYKPFKKARK</sequence>
<dbReference type="SMART" id="SM01010">
    <property type="entry name" value="AMPKBI"/>
    <property type="match status" value="1"/>
</dbReference>
<dbReference type="Gene3D" id="6.20.250.60">
    <property type="match status" value="1"/>
</dbReference>
<dbReference type="AlphaFoldDB" id="A0AA36A639"/>
<accession>A0AA36A639</accession>
<name>A0AA36A639_LACSI</name>
<dbReference type="PANTHER" id="PTHR46316:SF8">
    <property type="entry name" value="SNF1-RELATED PROTEIN KINASE REGULATORY SUBUNIT BETA-2-LIKE ISOFORM X1"/>
    <property type="match status" value="1"/>
</dbReference>
<dbReference type="PANTHER" id="PTHR46316">
    <property type="entry name" value="SNF1-RELATED PROTEIN KINASE REGULATORY SUBUNIT BETA-1"/>
    <property type="match status" value="1"/>
</dbReference>
<evidence type="ECO:0000259" key="2">
    <source>
        <dbReference type="SMART" id="SM01010"/>
    </source>
</evidence>
<proteinExistence type="inferred from homology"/>
<comment type="similarity">
    <text evidence="1">Belongs to the 5'-AMP-activated protein kinase beta subunit family.</text>
</comment>
<dbReference type="Pfam" id="PF04739">
    <property type="entry name" value="AMPKBI"/>
    <property type="match status" value="1"/>
</dbReference>
<organism evidence="3 4">
    <name type="scientific">Lactuca saligna</name>
    <name type="common">Willowleaf lettuce</name>
    <dbReference type="NCBI Taxonomy" id="75948"/>
    <lineage>
        <taxon>Eukaryota</taxon>
        <taxon>Viridiplantae</taxon>
        <taxon>Streptophyta</taxon>
        <taxon>Embryophyta</taxon>
        <taxon>Tracheophyta</taxon>
        <taxon>Spermatophyta</taxon>
        <taxon>Magnoliopsida</taxon>
        <taxon>eudicotyledons</taxon>
        <taxon>Gunneridae</taxon>
        <taxon>Pentapetalae</taxon>
        <taxon>asterids</taxon>
        <taxon>campanulids</taxon>
        <taxon>Asterales</taxon>
        <taxon>Asteraceae</taxon>
        <taxon>Cichorioideae</taxon>
        <taxon>Cichorieae</taxon>
        <taxon>Lactucinae</taxon>
        <taxon>Lactuca</taxon>
    </lineage>
</organism>
<dbReference type="CDD" id="cd02859">
    <property type="entry name" value="E_set_AMPKbeta_like_N"/>
    <property type="match status" value="1"/>
</dbReference>
<dbReference type="InterPro" id="IPR043554">
    <property type="entry name" value="KINB"/>
</dbReference>